<evidence type="ECO:0000256" key="3">
    <source>
        <dbReference type="SAM" id="MobiDB-lite"/>
    </source>
</evidence>
<dbReference type="InterPro" id="IPR036522">
    <property type="entry name" value="MoaC_sf"/>
</dbReference>
<keyword evidence="5" id="KW-0456">Lyase</keyword>
<dbReference type="AlphaFoldDB" id="A0A537JVZ0"/>
<dbReference type="NCBIfam" id="TIGR00581">
    <property type="entry name" value="moaC"/>
    <property type="match status" value="1"/>
</dbReference>
<gene>
    <name evidence="5" type="primary">moaC</name>
    <name evidence="5" type="ORF">E6H00_15845</name>
</gene>
<dbReference type="EMBL" id="VBAK01000161">
    <property type="protein sequence ID" value="TMI87356.1"/>
    <property type="molecule type" value="Genomic_DNA"/>
</dbReference>
<evidence type="ECO:0000313" key="5">
    <source>
        <dbReference type="EMBL" id="TMI87356.1"/>
    </source>
</evidence>
<dbReference type="UniPathway" id="UPA00344"/>
<dbReference type="Pfam" id="PF01967">
    <property type="entry name" value="MoaC"/>
    <property type="match status" value="1"/>
</dbReference>
<proteinExistence type="predicted"/>
<keyword evidence="2" id="KW-0501">Molybdenum cofactor biosynthesis</keyword>
<dbReference type="GO" id="GO:0061799">
    <property type="term" value="F:cyclic pyranopterin monophosphate synthase activity"/>
    <property type="evidence" value="ECO:0007669"/>
    <property type="project" value="UniProtKB-EC"/>
</dbReference>
<comment type="caution">
    <text evidence="5">The sequence shown here is derived from an EMBL/GenBank/DDBJ whole genome shotgun (WGS) entry which is preliminary data.</text>
</comment>
<feature type="domain" description="Molybdopterin cofactor biosynthesis C (MoaC)" evidence="4">
    <location>
        <begin position="1"/>
        <end position="136"/>
    </location>
</feature>
<evidence type="ECO:0000256" key="1">
    <source>
        <dbReference type="ARBA" id="ARBA00005046"/>
    </source>
</evidence>
<evidence type="ECO:0000313" key="6">
    <source>
        <dbReference type="Proteomes" id="UP000318509"/>
    </source>
</evidence>
<dbReference type="Proteomes" id="UP000318509">
    <property type="component" value="Unassembled WGS sequence"/>
</dbReference>
<feature type="region of interest" description="Disordered" evidence="3">
    <location>
        <begin position="135"/>
        <end position="166"/>
    </location>
</feature>
<dbReference type="GO" id="GO:0006777">
    <property type="term" value="P:Mo-molybdopterin cofactor biosynthetic process"/>
    <property type="evidence" value="ECO:0007669"/>
    <property type="project" value="UniProtKB-KW"/>
</dbReference>
<protein>
    <submittedName>
        <fullName evidence="5">Cyclic pyranopterin monophosphate synthase MoaC</fullName>
        <ecNumber evidence="5">4.6.1.17</ecNumber>
    </submittedName>
</protein>
<name>A0A537JVZ0_9BACT</name>
<dbReference type="InterPro" id="IPR050105">
    <property type="entry name" value="MoCo_biosynth_MoaA/MoaC"/>
</dbReference>
<dbReference type="SUPFAM" id="SSF55040">
    <property type="entry name" value="Molybdenum cofactor biosynthesis protein C, MoaC"/>
    <property type="match status" value="1"/>
</dbReference>
<dbReference type="Gene3D" id="3.30.70.640">
    <property type="entry name" value="Molybdopterin cofactor biosynthesis C (MoaC) domain"/>
    <property type="match status" value="1"/>
</dbReference>
<organism evidence="5 6">
    <name type="scientific">Candidatus Segetimicrobium genomatis</name>
    <dbReference type="NCBI Taxonomy" id="2569760"/>
    <lineage>
        <taxon>Bacteria</taxon>
        <taxon>Bacillati</taxon>
        <taxon>Candidatus Sysuimicrobiota</taxon>
        <taxon>Candidatus Sysuimicrobiia</taxon>
        <taxon>Candidatus Sysuimicrobiales</taxon>
        <taxon>Candidatus Segetimicrobiaceae</taxon>
        <taxon>Candidatus Segetimicrobium</taxon>
    </lineage>
</organism>
<evidence type="ECO:0000256" key="2">
    <source>
        <dbReference type="ARBA" id="ARBA00023150"/>
    </source>
</evidence>
<dbReference type="PANTHER" id="PTHR22960">
    <property type="entry name" value="MOLYBDOPTERIN COFACTOR SYNTHESIS PROTEIN A"/>
    <property type="match status" value="1"/>
</dbReference>
<dbReference type="EC" id="4.6.1.17" evidence="5"/>
<comment type="pathway">
    <text evidence="1">Cofactor biosynthesis; molybdopterin biosynthesis.</text>
</comment>
<accession>A0A537JVZ0</accession>
<dbReference type="NCBIfam" id="NF006870">
    <property type="entry name" value="PRK09364.1"/>
    <property type="match status" value="1"/>
</dbReference>
<dbReference type="InterPro" id="IPR023045">
    <property type="entry name" value="MoaC"/>
</dbReference>
<dbReference type="InterPro" id="IPR002820">
    <property type="entry name" value="Mopterin_CF_biosynth-C_dom"/>
</dbReference>
<evidence type="ECO:0000259" key="4">
    <source>
        <dbReference type="Pfam" id="PF01967"/>
    </source>
</evidence>
<feature type="compositionally biased region" description="Basic residues" evidence="3">
    <location>
        <begin position="156"/>
        <end position="166"/>
    </location>
</feature>
<reference evidence="5 6" key="1">
    <citation type="journal article" date="2019" name="Nat. Microbiol.">
        <title>Mediterranean grassland soil C-N compound turnover is dependent on rainfall and depth, and is mediated by genomically divergent microorganisms.</title>
        <authorList>
            <person name="Diamond S."/>
            <person name="Andeer P.F."/>
            <person name="Li Z."/>
            <person name="Crits-Christoph A."/>
            <person name="Burstein D."/>
            <person name="Anantharaman K."/>
            <person name="Lane K.R."/>
            <person name="Thomas B.C."/>
            <person name="Pan C."/>
            <person name="Northen T.R."/>
            <person name="Banfield J.F."/>
        </authorList>
    </citation>
    <scope>NUCLEOTIDE SEQUENCE [LARGE SCALE GENOMIC DNA]</scope>
    <source>
        <strain evidence="5">NP_3</strain>
    </source>
</reference>
<sequence length="166" mass="17634">MVDVGGKRETVREAVARGEVVMEPATLRLVTEGSARKGDVLQVAQVAAIAAAKRTWELIPLCHPIPLTGIAVDLAADPGASRVRIEARVRTVGRTGAEMEALVAVAAAGLTVYDMLKAAERGMRIENLRLMRKSGGKSGTYVRPEPAGRRGTGGRARGRAGGRRRR</sequence>